<feature type="region of interest" description="Disordered" evidence="1">
    <location>
        <begin position="1"/>
        <end position="30"/>
    </location>
</feature>
<dbReference type="AlphaFoldDB" id="A0A109KW95"/>
<accession>A0A109KW95</accession>
<protein>
    <submittedName>
        <fullName evidence="2">Uncharacterized protein</fullName>
    </submittedName>
</protein>
<reference evidence="2 3" key="1">
    <citation type="submission" date="2015-05" db="EMBL/GenBank/DDBJ databases">
        <title>A genomic and transcriptomic approach to investigate the blue pigment phenotype in Pseudomonas fluorescens.</title>
        <authorList>
            <person name="Andreani N.A."/>
            <person name="Cardazzo B."/>
        </authorList>
    </citation>
    <scope>NUCLEOTIDE SEQUENCE [LARGE SCALE GENOMIC DNA]</scope>
    <source>
        <strain evidence="2 3">Ps_40</strain>
    </source>
</reference>
<organism evidence="2 3">
    <name type="scientific">Pseudomonas fluorescens</name>
    <dbReference type="NCBI Taxonomy" id="294"/>
    <lineage>
        <taxon>Bacteria</taxon>
        <taxon>Pseudomonadati</taxon>
        <taxon>Pseudomonadota</taxon>
        <taxon>Gammaproteobacteria</taxon>
        <taxon>Pseudomonadales</taxon>
        <taxon>Pseudomonadaceae</taxon>
        <taxon>Pseudomonas</taxon>
    </lineage>
</organism>
<dbReference type="Proteomes" id="UP000063434">
    <property type="component" value="Unassembled WGS sequence"/>
</dbReference>
<name>A0A109KW95_PSEFL</name>
<evidence type="ECO:0000256" key="1">
    <source>
        <dbReference type="SAM" id="MobiDB-lite"/>
    </source>
</evidence>
<comment type="caution">
    <text evidence="2">The sequence shown here is derived from an EMBL/GenBank/DDBJ whole genome shotgun (WGS) entry which is preliminary data.</text>
</comment>
<gene>
    <name evidence="2" type="ORF">PFL603g_01972</name>
</gene>
<dbReference type="EMBL" id="LCYC01000031">
    <property type="protein sequence ID" value="KWV76596.1"/>
    <property type="molecule type" value="Genomic_DNA"/>
</dbReference>
<evidence type="ECO:0000313" key="3">
    <source>
        <dbReference type="Proteomes" id="UP000063434"/>
    </source>
</evidence>
<sequence length="96" mass="10902">MVPMVTPKLSESTRWGGSFRPGSIKPSRMPRSITSDRRLYFTPCPLDKPSRIIDTMSIFVLTAIFRPNSVLLRVQSPINITHYKFNIEFNSGSGKQ</sequence>
<proteinExistence type="predicted"/>
<evidence type="ECO:0000313" key="2">
    <source>
        <dbReference type="EMBL" id="KWV76596.1"/>
    </source>
</evidence>